<reference evidence="2" key="1">
    <citation type="journal article" date="2013" name="Proc. Natl. Acad. Sci. U.S.A.">
        <title>Improving the coverage of the cyanobacterial phylum using diversity-driven genome sequencing.</title>
        <authorList>
            <person name="Shih P.M."/>
            <person name="Wu D."/>
            <person name="Latifi A."/>
            <person name="Axen S.D."/>
            <person name="Fewer D.P."/>
            <person name="Talla E."/>
            <person name="Calteau A."/>
            <person name="Cai F."/>
            <person name="Tandeau de Marsac N."/>
            <person name="Rippka R."/>
            <person name="Herdman M."/>
            <person name="Sivonen K."/>
            <person name="Coursin T."/>
            <person name="Laurent T."/>
            <person name="Goodwin L."/>
            <person name="Nolan M."/>
            <person name="Davenport K.W."/>
            <person name="Han C.S."/>
            <person name="Rubin E.M."/>
            <person name="Eisen J.A."/>
            <person name="Woyke T."/>
            <person name="Gugger M."/>
            <person name="Kerfeld C.A."/>
        </authorList>
    </citation>
    <scope>NUCLEOTIDE SEQUENCE [LARGE SCALE GENOMIC DNA]</scope>
    <source>
        <strain evidence="2">ATCC 29140 / PCC 7202</strain>
    </source>
</reference>
<gene>
    <name evidence="1" type="ordered locus">Cyast_0202</name>
</gene>
<dbReference type="BioCyc" id="CSTA292563:G1353-203-MONOMER"/>
<dbReference type="AlphaFoldDB" id="K9YH77"/>
<proteinExistence type="predicted"/>
<keyword evidence="2" id="KW-1185">Reference proteome</keyword>
<name>K9YH77_CYASC</name>
<evidence type="ECO:0000313" key="1">
    <source>
        <dbReference type="EMBL" id="AFZ46184.1"/>
    </source>
</evidence>
<protein>
    <submittedName>
        <fullName evidence="1">Uncharacterized protein</fullName>
    </submittedName>
</protein>
<dbReference type="Proteomes" id="UP000010483">
    <property type="component" value="Chromosome"/>
</dbReference>
<dbReference type="EMBL" id="CP003940">
    <property type="protein sequence ID" value="AFZ46184.1"/>
    <property type="molecule type" value="Genomic_DNA"/>
</dbReference>
<organism evidence="1 2">
    <name type="scientific">Cyanobacterium stanieri (strain ATCC 29140 / PCC 7202)</name>
    <dbReference type="NCBI Taxonomy" id="292563"/>
    <lineage>
        <taxon>Bacteria</taxon>
        <taxon>Bacillati</taxon>
        <taxon>Cyanobacteriota</taxon>
        <taxon>Cyanophyceae</taxon>
        <taxon>Oscillatoriophycideae</taxon>
        <taxon>Chroococcales</taxon>
        <taxon>Geminocystaceae</taxon>
        <taxon>Cyanobacterium</taxon>
    </lineage>
</organism>
<sequence length="31" mass="3626">MVNKIGMNFILAQTEMMEDVFEDLVTEFTKT</sequence>
<dbReference type="HOGENOM" id="CLU_3396103_0_0_3"/>
<accession>K9YH77</accession>
<dbReference type="KEGG" id="csn:Cyast_0202"/>
<evidence type="ECO:0000313" key="2">
    <source>
        <dbReference type="Proteomes" id="UP000010483"/>
    </source>
</evidence>